<sequence>MINNIHPLTAIVDTGADVCLSKRKVVSLLKKPVILPTSLIMNDVQGHAIPYDGLIHLPLQLDDFTIVEHDFIVVPDEIAYRGDLLIGLDFLGKFEVQICWASKLINIAGCKIPLITEGKAQSIRPITMKDNINEQQNCFDYHNIEAEENLIGENYFFEDTVVKETFEEDVMTSCWIDDESPQQSAHKLRRMNEYERPQRMRELREDLKLKRENTVIAAPYVNANPLDLEEEFNREDSFELRNIGMATPYDAEIIFELSNSRMATPFEAGIVLDSKDIVAATPSRVIGANVVATPSEVIEANVVATSSREIGANVVATPSEVIEANVVATSGREIGANVVATPSEVIEANVVATSSREIGANVVATPSEVIEANVVATSSREIGANVVATPSEVIEANVVATSSREIGANVVATPSEEIEANVVATSSKEIGANVVATPSEEIEANVVATSSKEIGANVVATPSEEIEANVVATSSRVIGANVVATPSREIEANVVATSSKEIGANVVATPSIEIGANVVASPSTGAPEKFYERDKNDWKQIEEKVPRSIRIGLITKGIEDYEEIKELCEVPVNAPEHQQHQQEHTFRDKEDLTKSDEINNQDATSTNFVTLLDDIKIPPRSQAVCQGALSKRALSQCIVIEPLDEKFYDVLTTRVMCINEAIIPVRMANITERPITLEKGTIIGKCCETINADEEIKKENCTVRKITIKETKEELQKLLTTLTYPEENEEEKQMFENLIAEFTDIFRNPDQRLTCTSKVNHRIITENVPPISRRPYKVPFHRKDILNKEIQTLIDNDIIQESQSPWSAPAILIEKKRHPGEDPEFRLCIDYRELNKITKPDFFPLPILQDTLDQLQGASLFSIMDMASGYFQIEIQPEDREITGFSTPYGHYEFKRMAMGLRNAPSTWQRLMYNVFNGLVGTECLVYLDDVIVFSSNNIQEHIERLRNVFIRMRESNLKFKPTKCNFLLKEAKYLGHIISAEGCRTDPAKIKAVEHYPRPKSAKEIKAFLGLCGFYRKFVPKFAALAKPLTTLTKKDTKFEWKEEQQLAFDQLRTALMNPPILKYPDFTRPFILVTDASGIAVSAILAQKYTIEHPISYASRILKDAETRYSTIERELLAIVWAVKHFKAYLIGKPFTIYTDHRPLKYLFSVKDPNSRLARWAMCLMEFDFEIEYRPGKRNHVDSFTRLDYSSVLMEGETEVKTITTKLPYCEPVINNMDEIKNYQKNDHDVQRGLKTGEYYLDQDGVCHKPREELQRHEPIVIPRPLRYRIIQLHHDTPWTAHGGAKKTTKLIQQNFFWKGMTTDIKKYCQGCHSCNLRKHQPKPSPDMQKMPVPCGIWGLVSLDIVGPLHVTTTGNRYILTCMDYLTRYPECIPLPDMKAKTIARAFVTNIVLRHGTPRMLLTDCGTQFLSELFQEMCRILGIEKIQTSPYRPSTNGVIERMHHVLKTMLSHYISEEYIEWDEMIPFVVMAYRNRVHESTKETPFFLMHGRDMELPFHTLLNPTRVRYNFDEHYPSELMARMQQALQTAGYNLERNNQLRCDKRNKKTKYQHYQQGDKVYLFTPAVKGKKLASKFYPKWSGPYRVITQTGPVNYLIKEIGKTKELLVHESRMKPWRTNLPSKSEEEEEELELPTRKPTRDSEISSDEDEGERKIEKRILEDLDGLQRLFTFEEETSSEEEEGEANQAEEEVEIEESSDDEDDDEEEENGQPHPYHTRSKGRAPEHPWVLRKRI</sequence>
<dbReference type="InterPro" id="IPR054465">
    <property type="entry name" value="Integrase_p58-like_C"/>
</dbReference>
<evidence type="ECO:0000256" key="6">
    <source>
        <dbReference type="ARBA" id="ARBA00022759"/>
    </source>
</evidence>
<evidence type="ECO:0000256" key="5">
    <source>
        <dbReference type="ARBA" id="ARBA00022722"/>
    </source>
</evidence>
<keyword evidence="3" id="KW-0808">Transferase</keyword>
<dbReference type="InterPro" id="IPR050951">
    <property type="entry name" value="Retrovirus_Pol_polyprotein"/>
</dbReference>
<evidence type="ECO:0000256" key="2">
    <source>
        <dbReference type="ARBA" id="ARBA00022670"/>
    </source>
</evidence>
<feature type="compositionally biased region" description="Basic and acidic residues" evidence="9">
    <location>
        <begin position="1634"/>
        <end position="1644"/>
    </location>
</feature>
<keyword evidence="4" id="KW-0548">Nucleotidyltransferase</keyword>
<dbReference type="SUPFAM" id="SSF56672">
    <property type="entry name" value="DNA/RNA polymerases"/>
    <property type="match status" value="1"/>
</dbReference>
<keyword evidence="8" id="KW-0695">RNA-directed DNA polymerase</keyword>
<dbReference type="PANTHER" id="PTHR37984">
    <property type="entry name" value="PROTEIN CBG26694"/>
    <property type="match status" value="1"/>
</dbReference>
<dbReference type="SUPFAM" id="SSF53098">
    <property type="entry name" value="Ribonuclease H-like"/>
    <property type="match status" value="1"/>
</dbReference>
<dbReference type="InterPro" id="IPR043128">
    <property type="entry name" value="Rev_trsase/Diguanyl_cyclase"/>
</dbReference>
<dbReference type="FunFam" id="1.10.340.70:FF:000001">
    <property type="entry name" value="Retrovirus-related Pol polyprotein from transposon gypsy-like Protein"/>
    <property type="match status" value="1"/>
</dbReference>
<dbReference type="GO" id="GO:0042575">
    <property type="term" value="C:DNA polymerase complex"/>
    <property type="evidence" value="ECO:0007669"/>
    <property type="project" value="UniProtKB-ARBA"/>
</dbReference>
<dbReference type="SUPFAM" id="SSF50630">
    <property type="entry name" value="Acid proteases"/>
    <property type="match status" value="1"/>
</dbReference>
<dbReference type="EMBL" id="JALNTZ010000001">
    <property type="protein sequence ID" value="KAJ3665509.1"/>
    <property type="molecule type" value="Genomic_DNA"/>
</dbReference>
<dbReference type="CDD" id="cd01647">
    <property type="entry name" value="RT_LTR"/>
    <property type="match status" value="1"/>
</dbReference>
<keyword evidence="2" id="KW-0645">Protease</keyword>
<dbReference type="Gene3D" id="3.10.10.10">
    <property type="entry name" value="HIV Type 1 Reverse Transcriptase, subunit A, domain 1"/>
    <property type="match status" value="1"/>
</dbReference>
<comment type="caution">
    <text evidence="12">The sequence shown here is derived from an EMBL/GenBank/DDBJ whole genome shotgun (WGS) entry which is preliminary data.</text>
</comment>
<dbReference type="GO" id="GO:0008233">
    <property type="term" value="F:peptidase activity"/>
    <property type="evidence" value="ECO:0007669"/>
    <property type="project" value="UniProtKB-KW"/>
</dbReference>
<dbReference type="InterPro" id="IPR041373">
    <property type="entry name" value="RT_RNaseH"/>
</dbReference>
<dbReference type="GO" id="GO:0006508">
    <property type="term" value="P:proteolysis"/>
    <property type="evidence" value="ECO:0007669"/>
    <property type="project" value="UniProtKB-KW"/>
</dbReference>
<dbReference type="FunFam" id="3.30.420.10:FF:000032">
    <property type="entry name" value="Retrovirus-related Pol polyprotein from transposon 297-like Protein"/>
    <property type="match status" value="1"/>
</dbReference>
<protein>
    <recommendedName>
        <fullName evidence="1">RNA-directed DNA polymerase</fullName>
        <ecNumber evidence="1">2.7.7.49</ecNumber>
    </recommendedName>
</protein>
<keyword evidence="7" id="KW-0378">Hydrolase</keyword>
<dbReference type="Gene3D" id="2.40.70.10">
    <property type="entry name" value="Acid Proteases"/>
    <property type="match status" value="1"/>
</dbReference>
<feature type="domain" description="Reverse transcriptase" evidence="10">
    <location>
        <begin position="794"/>
        <end position="979"/>
    </location>
</feature>
<evidence type="ECO:0000256" key="7">
    <source>
        <dbReference type="ARBA" id="ARBA00022801"/>
    </source>
</evidence>
<keyword evidence="13" id="KW-1185">Reference proteome</keyword>
<dbReference type="PANTHER" id="PTHR37984:SF5">
    <property type="entry name" value="PROTEIN NYNRIN-LIKE"/>
    <property type="match status" value="1"/>
</dbReference>
<feature type="compositionally biased region" description="Acidic residues" evidence="9">
    <location>
        <begin position="1673"/>
        <end position="1710"/>
    </location>
</feature>
<reference evidence="12" key="1">
    <citation type="journal article" date="2023" name="G3 (Bethesda)">
        <title>Whole genome assemblies of Zophobas morio and Tenebrio molitor.</title>
        <authorList>
            <person name="Kaur S."/>
            <person name="Stinson S.A."/>
            <person name="diCenzo G.C."/>
        </authorList>
    </citation>
    <scope>NUCLEOTIDE SEQUENCE</scope>
    <source>
        <strain evidence="12">QUZm001</strain>
    </source>
</reference>
<dbReference type="GO" id="GO:0015074">
    <property type="term" value="P:DNA integration"/>
    <property type="evidence" value="ECO:0007669"/>
    <property type="project" value="InterPro"/>
</dbReference>
<dbReference type="Pfam" id="PF17917">
    <property type="entry name" value="RT_RNaseH"/>
    <property type="match status" value="1"/>
</dbReference>
<dbReference type="PROSITE" id="PS50994">
    <property type="entry name" value="INTEGRASE"/>
    <property type="match status" value="1"/>
</dbReference>
<keyword evidence="5" id="KW-0540">Nuclease</keyword>
<evidence type="ECO:0000259" key="10">
    <source>
        <dbReference type="PROSITE" id="PS50878"/>
    </source>
</evidence>
<dbReference type="CDD" id="cd09274">
    <property type="entry name" value="RNase_HI_RT_Ty3"/>
    <property type="match status" value="1"/>
</dbReference>
<dbReference type="GO" id="GO:0003964">
    <property type="term" value="F:RNA-directed DNA polymerase activity"/>
    <property type="evidence" value="ECO:0007669"/>
    <property type="project" value="UniProtKB-KW"/>
</dbReference>
<feature type="region of interest" description="Disordered" evidence="9">
    <location>
        <begin position="1619"/>
        <end position="1735"/>
    </location>
</feature>
<keyword evidence="6" id="KW-0255">Endonuclease</keyword>
<dbReference type="Pfam" id="PF00665">
    <property type="entry name" value="rve"/>
    <property type="match status" value="1"/>
</dbReference>
<dbReference type="Gene3D" id="3.30.70.270">
    <property type="match status" value="2"/>
</dbReference>
<evidence type="ECO:0000256" key="9">
    <source>
        <dbReference type="SAM" id="MobiDB-lite"/>
    </source>
</evidence>
<dbReference type="Gene3D" id="2.160.10.10">
    <property type="entry name" value="Hexapeptide repeat proteins"/>
    <property type="match status" value="1"/>
</dbReference>
<evidence type="ECO:0000256" key="1">
    <source>
        <dbReference type="ARBA" id="ARBA00012493"/>
    </source>
</evidence>
<evidence type="ECO:0000313" key="12">
    <source>
        <dbReference type="EMBL" id="KAJ3665509.1"/>
    </source>
</evidence>
<dbReference type="InterPro" id="IPR000477">
    <property type="entry name" value="RT_dom"/>
</dbReference>
<dbReference type="CDD" id="cd00303">
    <property type="entry name" value="retropepsin_like"/>
    <property type="match status" value="1"/>
</dbReference>
<proteinExistence type="predicted"/>
<feature type="domain" description="Integrase catalytic" evidence="11">
    <location>
        <begin position="1330"/>
        <end position="1494"/>
    </location>
</feature>
<dbReference type="Pfam" id="PF17921">
    <property type="entry name" value="Integrase_H2C2"/>
    <property type="match status" value="1"/>
</dbReference>
<evidence type="ECO:0000256" key="8">
    <source>
        <dbReference type="ARBA" id="ARBA00022918"/>
    </source>
</evidence>
<dbReference type="Proteomes" id="UP001168821">
    <property type="component" value="Unassembled WGS sequence"/>
</dbReference>
<evidence type="ECO:0000256" key="4">
    <source>
        <dbReference type="ARBA" id="ARBA00022695"/>
    </source>
</evidence>
<dbReference type="Pfam" id="PF00078">
    <property type="entry name" value="RVT_1"/>
    <property type="match status" value="1"/>
</dbReference>
<dbReference type="FunFam" id="3.10.10.10:FF:000007">
    <property type="entry name" value="Retrovirus-related Pol polyprotein from transposon 17.6-like Protein"/>
    <property type="match status" value="1"/>
</dbReference>
<dbReference type="InterPro" id="IPR036397">
    <property type="entry name" value="RNaseH_sf"/>
</dbReference>
<feature type="compositionally biased region" description="Basic and acidic residues" evidence="9">
    <location>
        <begin position="577"/>
        <end position="597"/>
    </location>
</feature>
<feature type="region of interest" description="Disordered" evidence="9">
    <location>
        <begin position="575"/>
        <end position="600"/>
    </location>
</feature>
<dbReference type="Gene3D" id="1.10.340.70">
    <property type="match status" value="1"/>
</dbReference>
<dbReference type="InterPro" id="IPR043502">
    <property type="entry name" value="DNA/RNA_pol_sf"/>
</dbReference>
<dbReference type="Gene3D" id="3.30.420.10">
    <property type="entry name" value="Ribonuclease H-like superfamily/Ribonuclease H"/>
    <property type="match status" value="1"/>
</dbReference>
<dbReference type="InterPro" id="IPR041588">
    <property type="entry name" value="Integrase_H2C2"/>
</dbReference>
<dbReference type="InterPro" id="IPR012337">
    <property type="entry name" value="RNaseH-like_sf"/>
</dbReference>
<gene>
    <name evidence="12" type="ORF">Zmor_001001</name>
</gene>
<dbReference type="FunFam" id="3.30.70.270:FF:000020">
    <property type="entry name" value="Transposon Tf2-6 polyprotein-like Protein"/>
    <property type="match status" value="1"/>
</dbReference>
<evidence type="ECO:0000256" key="3">
    <source>
        <dbReference type="ARBA" id="ARBA00022679"/>
    </source>
</evidence>
<dbReference type="GO" id="GO:0004519">
    <property type="term" value="F:endonuclease activity"/>
    <property type="evidence" value="ECO:0007669"/>
    <property type="project" value="UniProtKB-KW"/>
</dbReference>
<evidence type="ECO:0000259" key="11">
    <source>
        <dbReference type="PROSITE" id="PS50994"/>
    </source>
</evidence>
<dbReference type="InterPro" id="IPR021109">
    <property type="entry name" value="Peptidase_aspartic_dom_sf"/>
</dbReference>
<dbReference type="EC" id="2.7.7.49" evidence="1"/>
<name>A0AA38J2B9_9CUCU</name>
<dbReference type="PROSITE" id="PS50878">
    <property type="entry name" value="RT_POL"/>
    <property type="match status" value="1"/>
</dbReference>
<feature type="compositionally biased region" description="Basic and acidic residues" evidence="9">
    <location>
        <begin position="1652"/>
        <end position="1662"/>
    </location>
</feature>
<organism evidence="12 13">
    <name type="scientific">Zophobas morio</name>
    <dbReference type="NCBI Taxonomy" id="2755281"/>
    <lineage>
        <taxon>Eukaryota</taxon>
        <taxon>Metazoa</taxon>
        <taxon>Ecdysozoa</taxon>
        <taxon>Arthropoda</taxon>
        <taxon>Hexapoda</taxon>
        <taxon>Insecta</taxon>
        <taxon>Pterygota</taxon>
        <taxon>Neoptera</taxon>
        <taxon>Endopterygota</taxon>
        <taxon>Coleoptera</taxon>
        <taxon>Polyphaga</taxon>
        <taxon>Cucujiformia</taxon>
        <taxon>Tenebrionidae</taxon>
        <taxon>Zophobas</taxon>
    </lineage>
</organism>
<dbReference type="Pfam" id="PF22938">
    <property type="entry name" value="Integrase_p58_C"/>
    <property type="match status" value="1"/>
</dbReference>
<dbReference type="InterPro" id="IPR011004">
    <property type="entry name" value="Trimer_LpxA-like_sf"/>
</dbReference>
<dbReference type="GO" id="GO:0003676">
    <property type="term" value="F:nucleic acid binding"/>
    <property type="evidence" value="ECO:0007669"/>
    <property type="project" value="InterPro"/>
</dbReference>
<evidence type="ECO:0000313" key="13">
    <source>
        <dbReference type="Proteomes" id="UP001168821"/>
    </source>
</evidence>
<dbReference type="SUPFAM" id="SSF51161">
    <property type="entry name" value="Trimeric LpxA-like enzymes"/>
    <property type="match status" value="2"/>
</dbReference>
<dbReference type="InterPro" id="IPR001584">
    <property type="entry name" value="Integrase_cat-core"/>
</dbReference>
<accession>A0AA38J2B9</accession>